<accession>N6YZU9</accession>
<dbReference type="InterPro" id="IPR013249">
    <property type="entry name" value="RNA_pol_sigma70_r4_t2"/>
</dbReference>
<evidence type="ECO:0000256" key="1">
    <source>
        <dbReference type="ARBA" id="ARBA00010641"/>
    </source>
</evidence>
<protein>
    <submittedName>
        <fullName evidence="7">ECF subfamily RNA polymerase sigma factor</fullName>
    </submittedName>
</protein>
<dbReference type="InterPro" id="IPR039425">
    <property type="entry name" value="RNA_pol_sigma-70-like"/>
</dbReference>
<comment type="caution">
    <text evidence="7">The sequence shown here is derived from an EMBL/GenBank/DDBJ whole genome shotgun (WGS) entry which is preliminary data.</text>
</comment>
<name>N6YZU9_THAL4</name>
<keyword evidence="8" id="KW-1185">Reference proteome</keyword>
<dbReference type="GO" id="GO:0006352">
    <property type="term" value="P:DNA-templated transcription initiation"/>
    <property type="evidence" value="ECO:0007669"/>
    <property type="project" value="InterPro"/>
</dbReference>
<dbReference type="Gene3D" id="1.10.1740.10">
    <property type="match status" value="1"/>
</dbReference>
<dbReference type="FunFam" id="1.10.1740.10:FF:000009">
    <property type="entry name" value="RNA polymerase sigma factor"/>
    <property type="match status" value="1"/>
</dbReference>
<comment type="similarity">
    <text evidence="1">Belongs to the sigma-70 factor family. ECF subfamily.</text>
</comment>
<dbReference type="SUPFAM" id="SSF88946">
    <property type="entry name" value="Sigma2 domain of RNA polymerase sigma factors"/>
    <property type="match status" value="1"/>
</dbReference>
<dbReference type="Pfam" id="PF04542">
    <property type="entry name" value="Sigma70_r2"/>
    <property type="match status" value="1"/>
</dbReference>
<evidence type="ECO:0000256" key="2">
    <source>
        <dbReference type="ARBA" id="ARBA00023015"/>
    </source>
</evidence>
<keyword evidence="4" id="KW-0804">Transcription</keyword>
<dbReference type="NCBIfam" id="TIGR02937">
    <property type="entry name" value="sigma70-ECF"/>
    <property type="match status" value="1"/>
</dbReference>
<keyword evidence="2" id="KW-0805">Transcription regulation</keyword>
<dbReference type="InterPro" id="IPR014284">
    <property type="entry name" value="RNA_pol_sigma-70_dom"/>
</dbReference>
<dbReference type="STRING" id="1123367.GCA_000621305_03669"/>
<dbReference type="InterPro" id="IPR013325">
    <property type="entry name" value="RNA_pol_sigma_r2"/>
</dbReference>
<evidence type="ECO:0000256" key="3">
    <source>
        <dbReference type="ARBA" id="ARBA00023082"/>
    </source>
</evidence>
<dbReference type="InterPro" id="IPR036388">
    <property type="entry name" value="WH-like_DNA-bd_sf"/>
</dbReference>
<dbReference type="NCBIfam" id="NF009180">
    <property type="entry name" value="PRK12528.1"/>
    <property type="match status" value="1"/>
</dbReference>
<dbReference type="PANTHER" id="PTHR43133">
    <property type="entry name" value="RNA POLYMERASE ECF-TYPE SIGMA FACTO"/>
    <property type="match status" value="1"/>
</dbReference>
<proteinExistence type="inferred from homology"/>
<dbReference type="PANTHER" id="PTHR43133:SF63">
    <property type="entry name" value="RNA POLYMERASE SIGMA FACTOR FECI-RELATED"/>
    <property type="match status" value="1"/>
</dbReference>
<dbReference type="InterPro" id="IPR007627">
    <property type="entry name" value="RNA_pol_sigma70_r2"/>
</dbReference>
<dbReference type="Gene3D" id="1.10.10.10">
    <property type="entry name" value="Winged helix-like DNA-binding domain superfamily/Winged helix DNA-binding domain"/>
    <property type="match status" value="1"/>
</dbReference>
<dbReference type="AlphaFoldDB" id="N6YZU9"/>
<dbReference type="Pfam" id="PF08281">
    <property type="entry name" value="Sigma70_r4_2"/>
    <property type="match status" value="1"/>
</dbReference>
<feature type="domain" description="RNA polymerase sigma factor 70 region 4 type 2" evidence="6">
    <location>
        <begin position="124"/>
        <end position="175"/>
    </location>
</feature>
<dbReference type="EMBL" id="AMXE01000032">
    <property type="protein sequence ID" value="ENO87882.1"/>
    <property type="molecule type" value="Genomic_DNA"/>
</dbReference>
<dbReference type="GO" id="GO:0003677">
    <property type="term" value="F:DNA binding"/>
    <property type="evidence" value="ECO:0007669"/>
    <property type="project" value="InterPro"/>
</dbReference>
<keyword evidence="3" id="KW-0731">Sigma factor</keyword>
<dbReference type="InterPro" id="IPR013324">
    <property type="entry name" value="RNA_pol_sigma_r3/r4-like"/>
</dbReference>
<dbReference type="eggNOG" id="COG1595">
    <property type="taxonomic scope" value="Bacteria"/>
</dbReference>
<evidence type="ECO:0000259" key="6">
    <source>
        <dbReference type="Pfam" id="PF08281"/>
    </source>
</evidence>
<dbReference type="Proteomes" id="UP000013232">
    <property type="component" value="Unassembled WGS sequence"/>
</dbReference>
<dbReference type="SUPFAM" id="SSF88659">
    <property type="entry name" value="Sigma3 and sigma4 domains of RNA polymerase sigma factors"/>
    <property type="match status" value="1"/>
</dbReference>
<evidence type="ECO:0000313" key="7">
    <source>
        <dbReference type="EMBL" id="ENO87882.1"/>
    </source>
</evidence>
<sequence length="185" mass="21296">MCRSAGQIFSFCLGRFVSEASNVAELYNEHHRWLLGWLRHKLGCQQQAADLAQDTFLRILGSRREQLSRVREPRAYLTTIAHGLVIDHYRRRELERAWRESLIGEEEATAPSPEQRQLVLEALMEVDRLLDGLSAKARAAWLFSRLDGLTHAEIASRLGVSVSRVRQYLTKVARQCYELRYGTAE</sequence>
<dbReference type="GO" id="GO:0016987">
    <property type="term" value="F:sigma factor activity"/>
    <property type="evidence" value="ECO:0007669"/>
    <property type="project" value="UniProtKB-KW"/>
</dbReference>
<gene>
    <name evidence="7" type="ORF">C666_09945</name>
</gene>
<feature type="domain" description="RNA polymerase sigma-70 region 2" evidence="5">
    <location>
        <begin position="26"/>
        <end position="93"/>
    </location>
</feature>
<evidence type="ECO:0000313" key="8">
    <source>
        <dbReference type="Proteomes" id="UP000013232"/>
    </source>
</evidence>
<organism evidence="7 8">
    <name type="scientific">Thauera linaloolentis (strain DSM 12138 / JCM 21573 / CCUG 41526 / CIP 105981 / IAM 15112 / NBRC 102519 / 47Lol)</name>
    <dbReference type="NCBI Taxonomy" id="1123367"/>
    <lineage>
        <taxon>Bacteria</taxon>
        <taxon>Pseudomonadati</taxon>
        <taxon>Pseudomonadota</taxon>
        <taxon>Betaproteobacteria</taxon>
        <taxon>Rhodocyclales</taxon>
        <taxon>Zoogloeaceae</taxon>
        <taxon>Thauera</taxon>
    </lineage>
</organism>
<reference evidence="7 8" key="1">
    <citation type="submission" date="2012-09" db="EMBL/GenBank/DDBJ databases">
        <title>Draft Genome Sequences of 6 Strains from Genus Thauera.</title>
        <authorList>
            <person name="Liu B."/>
            <person name="Shapleigh J.P."/>
            <person name="Frostegard A.H."/>
        </authorList>
    </citation>
    <scope>NUCLEOTIDE SEQUENCE [LARGE SCALE GENOMIC DNA]</scope>
    <source>
        <strain evidence="8">47Lol / DSM 12138</strain>
    </source>
</reference>
<evidence type="ECO:0000259" key="5">
    <source>
        <dbReference type="Pfam" id="PF04542"/>
    </source>
</evidence>
<evidence type="ECO:0000256" key="4">
    <source>
        <dbReference type="ARBA" id="ARBA00023163"/>
    </source>
</evidence>